<accession>W4KDK5</accession>
<dbReference type="Proteomes" id="UP000030671">
    <property type="component" value="Unassembled WGS sequence"/>
</dbReference>
<dbReference type="KEGG" id="hir:HETIRDRAFT_449543"/>
<feature type="region of interest" description="Disordered" evidence="1">
    <location>
        <begin position="42"/>
        <end position="106"/>
    </location>
</feature>
<proteinExistence type="predicted"/>
<evidence type="ECO:0000313" key="3">
    <source>
        <dbReference type="Proteomes" id="UP000030671"/>
    </source>
</evidence>
<dbReference type="EMBL" id="KI925456">
    <property type="protein sequence ID" value="ETW83937.1"/>
    <property type="molecule type" value="Genomic_DNA"/>
</dbReference>
<name>W4KDK5_HETIT</name>
<dbReference type="InParanoid" id="W4KDK5"/>
<feature type="region of interest" description="Disordered" evidence="1">
    <location>
        <begin position="119"/>
        <end position="172"/>
    </location>
</feature>
<dbReference type="RefSeq" id="XP_009543664.1">
    <property type="nucleotide sequence ID" value="XM_009545369.1"/>
</dbReference>
<feature type="compositionally biased region" description="Polar residues" evidence="1">
    <location>
        <begin position="119"/>
        <end position="128"/>
    </location>
</feature>
<protein>
    <submittedName>
        <fullName evidence="2">Uncharacterized protein</fullName>
    </submittedName>
</protein>
<feature type="compositionally biased region" description="Basic and acidic residues" evidence="1">
    <location>
        <begin position="95"/>
        <end position="105"/>
    </location>
</feature>
<sequence>MLIARVRRSRQVKCSQVTLAHVAHAALAVVTVGIVVQRLTRTRPRPTPSAPNPESEFAIKKPPQRKSSRTGAFQARSTDVERRIVKPGANRRRGTLRDGPPEQRGHLWSLACCPLEPLSTGSPSSALPRNNPHAPAPSGTPELGPPPLGERESPHRGAAYIYSSQTPPVEPP</sequence>
<gene>
    <name evidence="2" type="ORF">HETIRDRAFT_449543</name>
</gene>
<reference evidence="2 3" key="1">
    <citation type="journal article" date="2012" name="New Phytol.">
        <title>Insight into trade-off between wood decay and parasitism from the genome of a fungal forest pathogen.</title>
        <authorList>
            <person name="Olson A."/>
            <person name="Aerts A."/>
            <person name="Asiegbu F."/>
            <person name="Belbahri L."/>
            <person name="Bouzid O."/>
            <person name="Broberg A."/>
            <person name="Canback B."/>
            <person name="Coutinho P.M."/>
            <person name="Cullen D."/>
            <person name="Dalman K."/>
            <person name="Deflorio G."/>
            <person name="van Diepen L.T."/>
            <person name="Dunand C."/>
            <person name="Duplessis S."/>
            <person name="Durling M."/>
            <person name="Gonthier P."/>
            <person name="Grimwood J."/>
            <person name="Fossdal C.G."/>
            <person name="Hansson D."/>
            <person name="Henrissat B."/>
            <person name="Hietala A."/>
            <person name="Himmelstrand K."/>
            <person name="Hoffmeister D."/>
            <person name="Hogberg N."/>
            <person name="James T.Y."/>
            <person name="Karlsson M."/>
            <person name="Kohler A."/>
            <person name="Kues U."/>
            <person name="Lee Y.H."/>
            <person name="Lin Y.C."/>
            <person name="Lind M."/>
            <person name="Lindquist E."/>
            <person name="Lombard V."/>
            <person name="Lucas S."/>
            <person name="Lunden K."/>
            <person name="Morin E."/>
            <person name="Murat C."/>
            <person name="Park J."/>
            <person name="Raffaello T."/>
            <person name="Rouze P."/>
            <person name="Salamov A."/>
            <person name="Schmutz J."/>
            <person name="Solheim H."/>
            <person name="Stahlberg J."/>
            <person name="Velez H."/>
            <person name="de Vries R.P."/>
            <person name="Wiebenga A."/>
            <person name="Woodward S."/>
            <person name="Yakovlev I."/>
            <person name="Garbelotto M."/>
            <person name="Martin F."/>
            <person name="Grigoriev I.V."/>
            <person name="Stenlid J."/>
        </authorList>
    </citation>
    <scope>NUCLEOTIDE SEQUENCE [LARGE SCALE GENOMIC DNA]</scope>
    <source>
        <strain evidence="2 3">TC 32-1</strain>
    </source>
</reference>
<dbReference type="AlphaFoldDB" id="W4KDK5"/>
<evidence type="ECO:0000313" key="2">
    <source>
        <dbReference type="EMBL" id="ETW83937.1"/>
    </source>
</evidence>
<feature type="compositionally biased region" description="Polar residues" evidence="1">
    <location>
        <begin position="162"/>
        <end position="172"/>
    </location>
</feature>
<dbReference type="GeneID" id="20675959"/>
<evidence type="ECO:0000256" key="1">
    <source>
        <dbReference type="SAM" id="MobiDB-lite"/>
    </source>
</evidence>
<dbReference type="HOGENOM" id="CLU_1555453_0_0_1"/>
<keyword evidence="3" id="KW-1185">Reference proteome</keyword>
<organism evidence="2 3">
    <name type="scientific">Heterobasidion irregulare (strain TC 32-1)</name>
    <dbReference type="NCBI Taxonomy" id="747525"/>
    <lineage>
        <taxon>Eukaryota</taxon>
        <taxon>Fungi</taxon>
        <taxon>Dikarya</taxon>
        <taxon>Basidiomycota</taxon>
        <taxon>Agaricomycotina</taxon>
        <taxon>Agaricomycetes</taxon>
        <taxon>Russulales</taxon>
        <taxon>Bondarzewiaceae</taxon>
        <taxon>Heterobasidion</taxon>
        <taxon>Heterobasidion annosum species complex</taxon>
    </lineage>
</organism>